<dbReference type="PANTHER" id="PTHR21089:SF1">
    <property type="entry name" value="BIFUNCTIONAL 3-DEHYDROQUINATE DEHYDRATASE_SHIKIMATE DEHYDROGENASE, CHLOROPLASTIC"/>
    <property type="match status" value="1"/>
</dbReference>
<keyword evidence="2" id="KW-0057">Aromatic amino acid biosynthesis</keyword>
<keyword evidence="6" id="KW-1185">Reference proteome</keyword>
<dbReference type="EMBL" id="LT629772">
    <property type="protein sequence ID" value="SDT46420.1"/>
    <property type="molecule type" value="Genomic_DNA"/>
</dbReference>
<dbReference type="Pfam" id="PF18317">
    <property type="entry name" value="SDH_C"/>
    <property type="match status" value="1"/>
</dbReference>
<dbReference type="Pfam" id="PF08501">
    <property type="entry name" value="Shikimate_dh_N"/>
    <property type="match status" value="1"/>
</dbReference>
<dbReference type="NCBIfam" id="NF001311">
    <property type="entry name" value="PRK00258.1-3"/>
    <property type="match status" value="1"/>
</dbReference>
<dbReference type="Gene3D" id="3.40.50.720">
    <property type="entry name" value="NAD(P)-binding Rossmann-like Domain"/>
    <property type="match status" value="1"/>
</dbReference>
<dbReference type="InterPro" id="IPR036291">
    <property type="entry name" value="NAD(P)-bd_dom_sf"/>
</dbReference>
<dbReference type="SUPFAM" id="SSF53223">
    <property type="entry name" value="Aminoacid dehydrogenase-like, N-terminal domain"/>
    <property type="match status" value="1"/>
</dbReference>
<feature type="domain" description="SDH C-terminal" evidence="4">
    <location>
        <begin position="233"/>
        <end position="262"/>
    </location>
</feature>
<organism evidence="5 6">
    <name type="scientific">Microlunatus soli</name>
    <dbReference type="NCBI Taxonomy" id="630515"/>
    <lineage>
        <taxon>Bacteria</taxon>
        <taxon>Bacillati</taxon>
        <taxon>Actinomycetota</taxon>
        <taxon>Actinomycetes</taxon>
        <taxon>Propionibacteriales</taxon>
        <taxon>Propionibacteriaceae</taxon>
        <taxon>Microlunatus</taxon>
    </lineage>
</organism>
<dbReference type="STRING" id="630515.SAMN04489812_6012"/>
<gene>
    <name evidence="5" type="ORF">SAMN04489812_6012</name>
</gene>
<dbReference type="OrthoDB" id="9776868at2"/>
<dbReference type="AlphaFoldDB" id="A0A1H2AKH1"/>
<evidence type="ECO:0000313" key="5">
    <source>
        <dbReference type="EMBL" id="SDT46420.1"/>
    </source>
</evidence>
<evidence type="ECO:0000259" key="4">
    <source>
        <dbReference type="Pfam" id="PF18317"/>
    </source>
</evidence>
<evidence type="ECO:0000256" key="1">
    <source>
        <dbReference type="ARBA" id="ARBA00004871"/>
    </source>
</evidence>
<evidence type="ECO:0000256" key="2">
    <source>
        <dbReference type="ARBA" id="ARBA00023141"/>
    </source>
</evidence>
<dbReference type="RefSeq" id="WP_091533415.1">
    <property type="nucleotide sequence ID" value="NZ_LT629772.1"/>
</dbReference>
<evidence type="ECO:0000313" key="6">
    <source>
        <dbReference type="Proteomes" id="UP000199103"/>
    </source>
</evidence>
<feature type="domain" description="Shikimate dehydrogenase substrate binding N-terminal" evidence="3">
    <location>
        <begin position="7"/>
        <end position="87"/>
    </location>
</feature>
<dbReference type="GO" id="GO:0004764">
    <property type="term" value="F:shikimate 3-dehydrogenase (NADP+) activity"/>
    <property type="evidence" value="ECO:0007669"/>
    <property type="project" value="InterPro"/>
</dbReference>
<dbReference type="PANTHER" id="PTHR21089">
    <property type="entry name" value="SHIKIMATE DEHYDROGENASE"/>
    <property type="match status" value="1"/>
</dbReference>
<name>A0A1H2AKH1_9ACTN</name>
<dbReference type="Gene3D" id="3.40.50.10860">
    <property type="entry name" value="Leucine Dehydrogenase, chain A, domain 1"/>
    <property type="match status" value="1"/>
</dbReference>
<dbReference type="InterPro" id="IPR022893">
    <property type="entry name" value="Shikimate_DH_fam"/>
</dbReference>
<dbReference type="GO" id="GO:0019632">
    <property type="term" value="P:shikimate metabolic process"/>
    <property type="evidence" value="ECO:0007669"/>
    <property type="project" value="TreeGrafter"/>
</dbReference>
<dbReference type="GO" id="GO:0005829">
    <property type="term" value="C:cytosol"/>
    <property type="evidence" value="ECO:0007669"/>
    <property type="project" value="TreeGrafter"/>
</dbReference>
<dbReference type="GO" id="GO:0009073">
    <property type="term" value="P:aromatic amino acid family biosynthetic process"/>
    <property type="evidence" value="ECO:0007669"/>
    <property type="project" value="UniProtKB-KW"/>
</dbReference>
<dbReference type="GO" id="GO:0009423">
    <property type="term" value="P:chorismate biosynthetic process"/>
    <property type="evidence" value="ECO:0007669"/>
    <property type="project" value="TreeGrafter"/>
</dbReference>
<reference evidence="5 6" key="1">
    <citation type="submission" date="2016-10" db="EMBL/GenBank/DDBJ databases">
        <authorList>
            <person name="de Groot N.N."/>
        </authorList>
    </citation>
    <scope>NUCLEOTIDE SEQUENCE [LARGE SCALE GENOMIC DNA]</scope>
    <source>
        <strain evidence="5 6">DSM 21800</strain>
    </source>
</reference>
<dbReference type="InterPro" id="IPR013708">
    <property type="entry name" value="Shikimate_DH-bd_N"/>
</dbReference>
<protein>
    <submittedName>
        <fullName evidence="5">Shikimate dehydrogenase</fullName>
    </submittedName>
</protein>
<dbReference type="InterPro" id="IPR046346">
    <property type="entry name" value="Aminoacid_DH-like_N_sf"/>
</dbReference>
<sequence length="265" mass="27323">MTVRCAVLGSPIEHSLSPALHRAAYAELGLTDWEYQRHRVEAAELAGFVSGLDSSWRGLSLTMPLKAVALELGEPDELAVLAGAANTMIFAGSRRTVHNTDVGGLVSAFGAAGVTSIDAATVLGSGATARSSIISAARMGATRVGLMARRPDHARQTLSGLADRLGVRLEVVAWSSEVPAADVLISTVVGGAADPIADAAVAAAPVIFDVIYDPWPTALADAAEQHGRTVLNGLDLLVHQAVGQIELMTGRTVAVEVLHRAAVAG</sequence>
<keyword evidence="2" id="KW-0028">Amino-acid biosynthesis</keyword>
<accession>A0A1H2AKH1</accession>
<dbReference type="Proteomes" id="UP000199103">
    <property type="component" value="Chromosome I"/>
</dbReference>
<dbReference type="InterPro" id="IPR041121">
    <property type="entry name" value="SDH_C"/>
</dbReference>
<dbReference type="GO" id="GO:0050661">
    <property type="term" value="F:NADP binding"/>
    <property type="evidence" value="ECO:0007669"/>
    <property type="project" value="TreeGrafter"/>
</dbReference>
<proteinExistence type="predicted"/>
<evidence type="ECO:0000259" key="3">
    <source>
        <dbReference type="Pfam" id="PF08501"/>
    </source>
</evidence>
<comment type="pathway">
    <text evidence="1">Metabolic intermediate biosynthesis; chorismate biosynthesis; chorismate from D-erythrose 4-phosphate and phosphoenolpyruvate: step 4/7.</text>
</comment>
<dbReference type="SUPFAM" id="SSF51735">
    <property type="entry name" value="NAD(P)-binding Rossmann-fold domains"/>
    <property type="match status" value="1"/>
</dbReference>